<keyword evidence="3 7" id="KW-0808">Transferase</keyword>
<dbReference type="Gene3D" id="3.40.50.300">
    <property type="entry name" value="P-loop containing nucleotide triphosphate hydrolases"/>
    <property type="match status" value="1"/>
</dbReference>
<evidence type="ECO:0000256" key="3">
    <source>
        <dbReference type="ARBA" id="ARBA00022679"/>
    </source>
</evidence>
<name>A0A2I0ACS9_9ASPA</name>
<dbReference type="GO" id="GO:0006364">
    <property type="term" value="P:rRNA processing"/>
    <property type="evidence" value="ECO:0007669"/>
    <property type="project" value="UniProtKB-KW"/>
</dbReference>
<evidence type="ECO:0000256" key="5">
    <source>
        <dbReference type="ARBA" id="ARBA00022777"/>
    </source>
</evidence>
<dbReference type="GO" id="GO:0005524">
    <property type="term" value="F:ATP binding"/>
    <property type="evidence" value="ECO:0007669"/>
    <property type="project" value="UniProtKB-KW"/>
</dbReference>
<dbReference type="AlphaFoldDB" id="A0A2I0ACS9"/>
<evidence type="ECO:0000313" key="8">
    <source>
        <dbReference type="Proteomes" id="UP000236161"/>
    </source>
</evidence>
<evidence type="ECO:0000256" key="4">
    <source>
        <dbReference type="ARBA" id="ARBA00022741"/>
    </source>
</evidence>
<keyword evidence="6" id="KW-0067">ATP-binding</keyword>
<evidence type="ECO:0000313" key="7">
    <source>
        <dbReference type="EMBL" id="PKA53357.1"/>
    </source>
</evidence>
<dbReference type="GO" id="GO:0016887">
    <property type="term" value="F:ATP hydrolysis activity"/>
    <property type="evidence" value="ECO:0007669"/>
    <property type="project" value="InterPro"/>
</dbReference>
<dbReference type="GO" id="GO:0005634">
    <property type="term" value="C:nucleus"/>
    <property type="evidence" value="ECO:0007669"/>
    <property type="project" value="TreeGrafter"/>
</dbReference>
<protein>
    <submittedName>
        <fullName evidence="7">Adenylate kinase isoenzyme 6 like</fullName>
        <ecNumber evidence="7">2.7.4.3</ecNumber>
    </submittedName>
</protein>
<dbReference type="InterPro" id="IPR020618">
    <property type="entry name" value="Adenyl_kinase_AK6"/>
</dbReference>
<sequence length="197" mass="21885">MAGGGACDGASRRRPNILVTGTPGTGKTTTCSLLADATLFRHVNVGELVKTKSLHDGWDEEFECHIINEELVRSLNLTDTCPQLAILNDTCFCALLINGIIKSFTCSEVFPPISCINISMKVCDELEDLMEDGGIIVDYHGCDFFPEQWFDRVIVLQTDNSILHDRLTSRYQTITFLLIRSLNLIIIALNNVNANYL</sequence>
<dbReference type="SUPFAM" id="SSF52540">
    <property type="entry name" value="P-loop containing nucleoside triphosphate hydrolases"/>
    <property type="match status" value="1"/>
</dbReference>
<dbReference type="OrthoDB" id="10251185at2759"/>
<evidence type="ECO:0000256" key="1">
    <source>
        <dbReference type="ARBA" id="ARBA00022517"/>
    </source>
</evidence>
<keyword evidence="5 7" id="KW-0418">Kinase</keyword>
<keyword evidence="1" id="KW-0690">Ribosome biogenesis</keyword>
<dbReference type="EC" id="2.7.4.3" evidence="7"/>
<reference evidence="7 8" key="1">
    <citation type="journal article" date="2017" name="Nature">
        <title>The Apostasia genome and the evolution of orchids.</title>
        <authorList>
            <person name="Zhang G.Q."/>
            <person name="Liu K.W."/>
            <person name="Li Z."/>
            <person name="Lohaus R."/>
            <person name="Hsiao Y.Y."/>
            <person name="Niu S.C."/>
            <person name="Wang J.Y."/>
            <person name="Lin Y.C."/>
            <person name="Xu Q."/>
            <person name="Chen L.J."/>
            <person name="Yoshida K."/>
            <person name="Fujiwara S."/>
            <person name="Wang Z.W."/>
            <person name="Zhang Y.Q."/>
            <person name="Mitsuda N."/>
            <person name="Wang M."/>
            <person name="Liu G.H."/>
            <person name="Pecoraro L."/>
            <person name="Huang H.X."/>
            <person name="Xiao X.J."/>
            <person name="Lin M."/>
            <person name="Wu X.Y."/>
            <person name="Wu W.L."/>
            <person name="Chen Y.Y."/>
            <person name="Chang S.B."/>
            <person name="Sakamoto S."/>
            <person name="Ohme-Takagi M."/>
            <person name="Yagi M."/>
            <person name="Zeng S.J."/>
            <person name="Shen C.Y."/>
            <person name="Yeh C.M."/>
            <person name="Luo Y.B."/>
            <person name="Tsai W.C."/>
            <person name="Van de Peer Y."/>
            <person name="Liu Z.J."/>
        </authorList>
    </citation>
    <scope>NUCLEOTIDE SEQUENCE [LARGE SCALE GENOMIC DNA]</scope>
    <source>
        <strain evidence="8">cv. Shenzhen</strain>
        <tissue evidence="7">Stem</tissue>
    </source>
</reference>
<dbReference type="EMBL" id="KZ451998">
    <property type="protein sequence ID" value="PKA53357.1"/>
    <property type="molecule type" value="Genomic_DNA"/>
</dbReference>
<dbReference type="PANTHER" id="PTHR12595:SF0">
    <property type="entry name" value="ADENYLATE KINASE ISOENZYME 6"/>
    <property type="match status" value="1"/>
</dbReference>
<keyword evidence="4" id="KW-0547">Nucleotide-binding</keyword>
<proteinExistence type="predicted"/>
<dbReference type="GO" id="GO:0005737">
    <property type="term" value="C:cytoplasm"/>
    <property type="evidence" value="ECO:0007669"/>
    <property type="project" value="TreeGrafter"/>
</dbReference>
<keyword evidence="8" id="KW-1185">Reference proteome</keyword>
<keyword evidence="2" id="KW-0698">rRNA processing</keyword>
<dbReference type="Pfam" id="PF13238">
    <property type="entry name" value="AAA_18"/>
    <property type="match status" value="2"/>
</dbReference>
<dbReference type="GO" id="GO:0004017">
    <property type="term" value="F:AMP kinase activity"/>
    <property type="evidence" value="ECO:0007669"/>
    <property type="project" value="UniProtKB-EC"/>
</dbReference>
<dbReference type="InterPro" id="IPR027417">
    <property type="entry name" value="P-loop_NTPase"/>
</dbReference>
<gene>
    <name evidence="7" type="primary">AAK6</name>
    <name evidence="7" type="ORF">AXF42_Ash012298</name>
</gene>
<evidence type="ECO:0000256" key="2">
    <source>
        <dbReference type="ARBA" id="ARBA00022552"/>
    </source>
</evidence>
<organism evidence="7 8">
    <name type="scientific">Apostasia shenzhenica</name>
    <dbReference type="NCBI Taxonomy" id="1088818"/>
    <lineage>
        <taxon>Eukaryota</taxon>
        <taxon>Viridiplantae</taxon>
        <taxon>Streptophyta</taxon>
        <taxon>Embryophyta</taxon>
        <taxon>Tracheophyta</taxon>
        <taxon>Spermatophyta</taxon>
        <taxon>Magnoliopsida</taxon>
        <taxon>Liliopsida</taxon>
        <taxon>Asparagales</taxon>
        <taxon>Orchidaceae</taxon>
        <taxon>Apostasioideae</taxon>
        <taxon>Apostasia</taxon>
    </lineage>
</organism>
<evidence type="ECO:0000256" key="6">
    <source>
        <dbReference type="ARBA" id="ARBA00022840"/>
    </source>
</evidence>
<dbReference type="STRING" id="1088818.A0A2I0ACS9"/>
<accession>A0A2I0ACS9</accession>
<dbReference type="PANTHER" id="PTHR12595">
    <property type="entry name" value="POS9-ACTIVATING FACTOR FAP7-RELATED"/>
    <property type="match status" value="1"/>
</dbReference>
<dbReference type="Proteomes" id="UP000236161">
    <property type="component" value="Unassembled WGS sequence"/>
</dbReference>